<name>A0A1Z1WRB9_9ACTN</name>
<reference evidence="2 3" key="1">
    <citation type="submission" date="2017-05" db="EMBL/GenBank/DDBJ databases">
        <title>Streptomyces alboflavus Genome sequencing and assembly.</title>
        <authorList>
            <person name="Wang Y."/>
            <person name="Du B."/>
            <person name="Ding Y."/>
            <person name="Liu H."/>
            <person name="Hou Q."/>
            <person name="Liu K."/>
            <person name="Wang C."/>
            <person name="Yao L."/>
        </authorList>
    </citation>
    <scope>NUCLEOTIDE SEQUENCE [LARGE SCALE GENOMIC DNA]</scope>
    <source>
        <strain evidence="2 3">MDJK44</strain>
    </source>
</reference>
<evidence type="ECO:0000313" key="2">
    <source>
        <dbReference type="EMBL" id="ARX88975.1"/>
    </source>
</evidence>
<dbReference type="KEGG" id="salf:SMD44_08462"/>
<feature type="region of interest" description="Disordered" evidence="1">
    <location>
        <begin position="40"/>
        <end position="71"/>
    </location>
</feature>
<gene>
    <name evidence="2" type="ORF">SMD44_08462</name>
</gene>
<protein>
    <submittedName>
        <fullName evidence="2">Uncharacterized protein</fullName>
    </submittedName>
</protein>
<sequence length="87" mass="8757">MLVQDESLRVGVPDVEVGVVHQVDGPLALRCQGYADALGAAGQGDGDAGGRGDGGQQQPHGVAGPGEALGAQRGARLRAHLQLAWHG</sequence>
<dbReference type="EMBL" id="CP021748">
    <property type="protein sequence ID" value="ARX88975.1"/>
    <property type="molecule type" value="Genomic_DNA"/>
</dbReference>
<dbReference type="AlphaFoldDB" id="A0A1Z1WRB9"/>
<dbReference type="Proteomes" id="UP000195880">
    <property type="component" value="Chromosome"/>
</dbReference>
<keyword evidence="3" id="KW-1185">Reference proteome</keyword>
<organism evidence="2 3">
    <name type="scientific">Streptomyces alboflavus</name>
    <dbReference type="NCBI Taxonomy" id="67267"/>
    <lineage>
        <taxon>Bacteria</taxon>
        <taxon>Bacillati</taxon>
        <taxon>Actinomycetota</taxon>
        <taxon>Actinomycetes</taxon>
        <taxon>Kitasatosporales</taxon>
        <taxon>Streptomycetaceae</taxon>
        <taxon>Streptomyces</taxon>
    </lineage>
</organism>
<accession>A0A1Z1WRB9</accession>
<feature type="compositionally biased region" description="Gly residues" evidence="1">
    <location>
        <begin position="41"/>
        <end position="55"/>
    </location>
</feature>
<proteinExistence type="predicted"/>
<evidence type="ECO:0000313" key="3">
    <source>
        <dbReference type="Proteomes" id="UP000195880"/>
    </source>
</evidence>
<dbReference type="RefSeq" id="WP_237307704.1">
    <property type="nucleotide sequence ID" value="NZ_CP021748.1"/>
</dbReference>
<evidence type="ECO:0000256" key="1">
    <source>
        <dbReference type="SAM" id="MobiDB-lite"/>
    </source>
</evidence>